<dbReference type="SUPFAM" id="SSF55920">
    <property type="entry name" value="Creatinase/aminopeptidase"/>
    <property type="match status" value="1"/>
</dbReference>
<name>A0A3G3IJF5_9ARCH</name>
<dbReference type="Proteomes" id="UP000273278">
    <property type="component" value="Chromosome"/>
</dbReference>
<organism evidence="3 4">
    <name type="scientific">Methanomethylophilus alvi</name>
    <dbReference type="NCBI Taxonomy" id="1291540"/>
    <lineage>
        <taxon>Archaea</taxon>
        <taxon>Methanobacteriati</taxon>
        <taxon>Thermoplasmatota</taxon>
        <taxon>Thermoplasmata</taxon>
        <taxon>Methanomassiliicoccales</taxon>
        <taxon>Methanomethylophilaceae</taxon>
        <taxon>Methanomethylophilus</taxon>
    </lineage>
</organism>
<sequence length="348" mass="38079">MDAIVIANGGENFLDSTYRYLLEPTGGVFEDCYIVVRKDGSQDVIVNVLEEESARTGRGDVKVFHNRSELESIFKESLEGCKRVGFNVDSVPYSTVTGIKKLTGYDYEVVDARKAVADTVAIKDGKEIEAIRKACSISSKVAKELPDYLSEGVSETDVATRMEIRMQELGGRGLAFDTIAAFGPNSSMPHYMPADYRLKKGDAALFDFGCKWGGYCSDMTRTLFLGKPPEILERAYEVVREAQQAGIDAYRAGAMAKDADLAARKIIDASEFKGKFIHSFGHGIGMDVHQPIYVSPRSEQVLSAGNIVSAEPGIYIPGVGGIRIEDTVLITEDGCERLTDFPHELTVV</sequence>
<dbReference type="InterPro" id="IPR000994">
    <property type="entry name" value="Pept_M24"/>
</dbReference>
<protein>
    <submittedName>
        <fullName evidence="3">Xaa-Pro aminopeptidase</fullName>
    </submittedName>
</protein>
<dbReference type="Pfam" id="PF00557">
    <property type="entry name" value="Peptidase_M24"/>
    <property type="match status" value="1"/>
</dbReference>
<dbReference type="AlphaFoldDB" id="A0A3G3IJF5"/>
<evidence type="ECO:0000313" key="4">
    <source>
        <dbReference type="Proteomes" id="UP000273278"/>
    </source>
</evidence>
<dbReference type="InterPro" id="IPR000587">
    <property type="entry name" value="Creatinase_N"/>
</dbReference>
<dbReference type="PANTHER" id="PTHR46112:SF2">
    <property type="entry name" value="XAA-PRO AMINOPEPTIDASE P-RELATED"/>
    <property type="match status" value="1"/>
</dbReference>
<feature type="domain" description="Creatinase N-terminal" evidence="2">
    <location>
        <begin position="16"/>
        <end position="116"/>
    </location>
</feature>
<dbReference type="InterPro" id="IPR050659">
    <property type="entry name" value="Peptidase_M24B"/>
</dbReference>
<dbReference type="PANTHER" id="PTHR46112">
    <property type="entry name" value="AMINOPEPTIDASE"/>
    <property type="match status" value="1"/>
</dbReference>
<evidence type="ECO:0000259" key="2">
    <source>
        <dbReference type="Pfam" id="PF01321"/>
    </source>
</evidence>
<keyword evidence="3" id="KW-0378">Hydrolase</keyword>
<evidence type="ECO:0000313" key="3">
    <source>
        <dbReference type="EMBL" id="AYQ55612.1"/>
    </source>
</evidence>
<keyword evidence="3" id="KW-0031">Aminopeptidase</keyword>
<evidence type="ECO:0000259" key="1">
    <source>
        <dbReference type="Pfam" id="PF00557"/>
    </source>
</evidence>
<feature type="domain" description="Peptidase M24" evidence="1">
    <location>
        <begin position="129"/>
        <end position="332"/>
    </location>
</feature>
<keyword evidence="3" id="KW-0645">Protease</keyword>
<dbReference type="OMA" id="VGRTERH"/>
<dbReference type="Pfam" id="PF01321">
    <property type="entry name" value="Creatinase_N"/>
    <property type="match status" value="1"/>
</dbReference>
<accession>A0A3G3IJF5</accession>
<dbReference type="Gene3D" id="3.90.230.10">
    <property type="entry name" value="Creatinase/methionine aminopeptidase superfamily"/>
    <property type="match status" value="1"/>
</dbReference>
<proteinExistence type="predicted"/>
<dbReference type="EMBL" id="CP017686">
    <property type="protein sequence ID" value="AYQ55612.1"/>
    <property type="molecule type" value="Genomic_DNA"/>
</dbReference>
<dbReference type="InterPro" id="IPR036005">
    <property type="entry name" value="Creatinase/aminopeptidase-like"/>
</dbReference>
<dbReference type="CDD" id="cd01092">
    <property type="entry name" value="APP-like"/>
    <property type="match status" value="1"/>
</dbReference>
<gene>
    <name evidence="3" type="ORF">BKD89_07380</name>
</gene>
<dbReference type="GO" id="GO:0004177">
    <property type="term" value="F:aminopeptidase activity"/>
    <property type="evidence" value="ECO:0007669"/>
    <property type="project" value="UniProtKB-KW"/>
</dbReference>
<reference evidence="3 4" key="1">
    <citation type="submission" date="2016-10" db="EMBL/GenBank/DDBJ databases">
        <title>Complete genome of the TMA-utilizing, human hosted archaeon Methanomethylophilus alvus Gen. nov, sp. nov., strain Mx-05, derived from a pure culture.</title>
        <authorList>
            <person name="Brugere J.-F."/>
            <person name="Ben Hania W."/>
            <person name="Chaudhary P.P."/>
            <person name="Gaci N."/>
            <person name="Borrel G."/>
            <person name="Cao Van Tuat L."/>
            <person name="Fardeau M.-L."/>
            <person name="Harris H.M.B."/>
            <person name="O'Toole P.W."/>
            <person name="Ollivier B."/>
        </authorList>
    </citation>
    <scope>NUCLEOTIDE SEQUENCE [LARGE SCALE GENOMIC DNA]</scope>
    <source>
        <strain evidence="3 4">Mx-05</strain>
    </source>
</reference>